<keyword evidence="3 5" id="KW-1133">Transmembrane helix</keyword>
<dbReference type="InterPro" id="IPR025256">
    <property type="entry name" value="TM7S3/TM198-like_dom"/>
</dbReference>
<dbReference type="KEGG" id="spar:SPRG_14846"/>
<evidence type="ECO:0000256" key="1">
    <source>
        <dbReference type="ARBA" id="ARBA00004141"/>
    </source>
</evidence>
<evidence type="ECO:0000256" key="3">
    <source>
        <dbReference type="ARBA" id="ARBA00022989"/>
    </source>
</evidence>
<comment type="subcellular location">
    <subcellularLocation>
        <location evidence="1">Membrane</location>
        <topology evidence="1">Multi-pass membrane protein</topology>
    </subcellularLocation>
</comment>
<feature type="domain" description="TM7S3/TM198-like" evidence="6">
    <location>
        <begin position="8"/>
        <end position="183"/>
    </location>
</feature>
<evidence type="ECO:0000259" key="6">
    <source>
        <dbReference type="Pfam" id="PF13886"/>
    </source>
</evidence>
<dbReference type="AlphaFoldDB" id="A0A067BN59"/>
<dbReference type="EMBL" id="KK583329">
    <property type="protein sequence ID" value="KDO19939.1"/>
    <property type="molecule type" value="Genomic_DNA"/>
</dbReference>
<dbReference type="GeneID" id="24136630"/>
<sequence length="206" mass="21291">MLSTVLAILVLVLALPMTFVGYKFQVLTGAVSSFFLGVAWSLLVLPSVSDLIGSIVALAVGVLAAGVGARFPAAGRFGTVALAAFTVATAIVADVYTNYILLLVILFASMVIVAALSYNSRTALILSSTFSGAWLLAGAIATLTSTNYRDFDRDEPSFGTGGYGTVTLVTLAVAFLSGLLVQVRFTAPVDNTTPTTPVNVVPFTAV</sequence>
<dbReference type="OrthoDB" id="10618418at2759"/>
<evidence type="ECO:0000256" key="5">
    <source>
        <dbReference type="SAM" id="Phobius"/>
    </source>
</evidence>
<evidence type="ECO:0000313" key="8">
    <source>
        <dbReference type="Proteomes" id="UP000030745"/>
    </source>
</evidence>
<gene>
    <name evidence="7" type="ORF">SPRG_14846</name>
</gene>
<evidence type="ECO:0000256" key="2">
    <source>
        <dbReference type="ARBA" id="ARBA00022692"/>
    </source>
</evidence>
<name>A0A067BN59_SAPPC</name>
<dbReference type="OMA" id="ERSFEMD"/>
<protein>
    <recommendedName>
        <fullName evidence="6">TM7S3/TM198-like domain-containing protein</fullName>
    </recommendedName>
</protein>
<feature type="transmembrane region" description="Helical" evidence="5">
    <location>
        <begin position="163"/>
        <end position="181"/>
    </location>
</feature>
<organism evidence="7 8">
    <name type="scientific">Saprolegnia parasitica (strain CBS 223.65)</name>
    <dbReference type="NCBI Taxonomy" id="695850"/>
    <lineage>
        <taxon>Eukaryota</taxon>
        <taxon>Sar</taxon>
        <taxon>Stramenopiles</taxon>
        <taxon>Oomycota</taxon>
        <taxon>Saprolegniomycetes</taxon>
        <taxon>Saprolegniales</taxon>
        <taxon>Saprolegniaceae</taxon>
        <taxon>Saprolegnia</taxon>
    </lineage>
</organism>
<feature type="transmembrane region" description="Helical" evidence="5">
    <location>
        <begin position="123"/>
        <end position="143"/>
    </location>
</feature>
<keyword evidence="4 5" id="KW-0472">Membrane</keyword>
<dbReference type="VEuPathDB" id="FungiDB:SPRG_14846"/>
<feature type="transmembrane region" description="Helical" evidence="5">
    <location>
        <begin position="99"/>
        <end position="116"/>
    </location>
</feature>
<dbReference type="Proteomes" id="UP000030745">
    <property type="component" value="Unassembled WGS sequence"/>
</dbReference>
<keyword evidence="8" id="KW-1185">Reference proteome</keyword>
<feature type="transmembrane region" description="Helical" evidence="5">
    <location>
        <begin position="73"/>
        <end position="93"/>
    </location>
</feature>
<evidence type="ECO:0000256" key="4">
    <source>
        <dbReference type="ARBA" id="ARBA00023136"/>
    </source>
</evidence>
<dbReference type="Pfam" id="PF13886">
    <property type="entry name" value="TM7S3_TM198"/>
    <property type="match status" value="1"/>
</dbReference>
<proteinExistence type="predicted"/>
<reference evidence="7 8" key="1">
    <citation type="journal article" date="2013" name="PLoS Genet.">
        <title>Distinctive expansion of potential virulence genes in the genome of the oomycete fish pathogen Saprolegnia parasitica.</title>
        <authorList>
            <person name="Jiang R.H."/>
            <person name="de Bruijn I."/>
            <person name="Haas B.J."/>
            <person name="Belmonte R."/>
            <person name="Lobach L."/>
            <person name="Christie J."/>
            <person name="van den Ackerveken G."/>
            <person name="Bottin A."/>
            <person name="Bulone V."/>
            <person name="Diaz-Moreno S.M."/>
            <person name="Dumas B."/>
            <person name="Fan L."/>
            <person name="Gaulin E."/>
            <person name="Govers F."/>
            <person name="Grenville-Briggs L.J."/>
            <person name="Horner N.R."/>
            <person name="Levin J.Z."/>
            <person name="Mammella M."/>
            <person name="Meijer H.J."/>
            <person name="Morris P."/>
            <person name="Nusbaum C."/>
            <person name="Oome S."/>
            <person name="Phillips A.J."/>
            <person name="van Rooyen D."/>
            <person name="Rzeszutek E."/>
            <person name="Saraiva M."/>
            <person name="Secombes C.J."/>
            <person name="Seidl M.F."/>
            <person name="Snel B."/>
            <person name="Stassen J.H."/>
            <person name="Sykes S."/>
            <person name="Tripathy S."/>
            <person name="van den Berg H."/>
            <person name="Vega-Arreguin J.C."/>
            <person name="Wawra S."/>
            <person name="Young S.K."/>
            <person name="Zeng Q."/>
            <person name="Dieguez-Uribeondo J."/>
            <person name="Russ C."/>
            <person name="Tyler B.M."/>
            <person name="van West P."/>
        </authorList>
    </citation>
    <scope>NUCLEOTIDE SEQUENCE [LARGE SCALE GENOMIC DNA]</scope>
    <source>
        <strain evidence="7 8">CBS 223.65</strain>
    </source>
</reference>
<keyword evidence="2 5" id="KW-0812">Transmembrane</keyword>
<dbReference type="GO" id="GO:0016020">
    <property type="term" value="C:membrane"/>
    <property type="evidence" value="ECO:0007669"/>
    <property type="project" value="UniProtKB-SubCell"/>
</dbReference>
<evidence type="ECO:0000313" key="7">
    <source>
        <dbReference type="EMBL" id="KDO19939.1"/>
    </source>
</evidence>
<feature type="transmembrane region" description="Helical" evidence="5">
    <location>
        <begin position="39"/>
        <end position="66"/>
    </location>
</feature>
<dbReference type="RefSeq" id="XP_012209377.1">
    <property type="nucleotide sequence ID" value="XM_012353987.1"/>
</dbReference>
<accession>A0A067BN59</accession>